<dbReference type="Pfam" id="PF02837">
    <property type="entry name" value="Glyco_hydro_2_N"/>
    <property type="match status" value="1"/>
</dbReference>
<dbReference type="Pfam" id="PF00149">
    <property type="entry name" value="Metallophos"/>
    <property type="match status" value="1"/>
</dbReference>
<evidence type="ECO:0000256" key="9">
    <source>
        <dbReference type="ARBA" id="ARBA00032230"/>
    </source>
</evidence>
<evidence type="ECO:0000256" key="3">
    <source>
        <dbReference type="ARBA" id="ARBA00007401"/>
    </source>
</evidence>
<dbReference type="PRINTS" id="PR00132">
    <property type="entry name" value="GLHYDRLASE2"/>
</dbReference>
<dbReference type="Pfam" id="PF02836">
    <property type="entry name" value="Glyco_hydro_2_C"/>
    <property type="match status" value="1"/>
</dbReference>
<dbReference type="InterPro" id="IPR006102">
    <property type="entry name" value="Ig-like_GH2"/>
</dbReference>
<dbReference type="InterPro" id="IPR004199">
    <property type="entry name" value="B-gal_small/dom_5"/>
</dbReference>
<dbReference type="InterPro" id="IPR008979">
    <property type="entry name" value="Galactose-bd-like_sf"/>
</dbReference>
<keyword evidence="8" id="KW-0326">Glycosidase</keyword>
<dbReference type="GO" id="GO:0030246">
    <property type="term" value="F:carbohydrate binding"/>
    <property type="evidence" value="ECO:0007669"/>
    <property type="project" value="InterPro"/>
</dbReference>
<keyword evidence="7" id="KW-0106">Calcium</keyword>
<evidence type="ECO:0000313" key="12">
    <source>
        <dbReference type="EMBL" id="RGN31864.1"/>
    </source>
</evidence>
<evidence type="ECO:0000313" key="13">
    <source>
        <dbReference type="Proteomes" id="UP000260983"/>
    </source>
</evidence>
<dbReference type="SUPFAM" id="SSF51445">
    <property type="entry name" value="(Trans)glycosidases"/>
    <property type="match status" value="1"/>
</dbReference>
<evidence type="ECO:0000259" key="11">
    <source>
        <dbReference type="SMART" id="SM01038"/>
    </source>
</evidence>
<proteinExistence type="inferred from homology"/>
<dbReference type="InterPro" id="IPR011013">
    <property type="entry name" value="Gal_mutarotase_sf_dom"/>
</dbReference>
<dbReference type="Gene3D" id="2.70.98.10">
    <property type="match status" value="1"/>
</dbReference>
<dbReference type="SUPFAM" id="SSF49785">
    <property type="entry name" value="Galactose-binding domain-like"/>
    <property type="match status" value="1"/>
</dbReference>
<evidence type="ECO:0000256" key="7">
    <source>
        <dbReference type="ARBA" id="ARBA00022837"/>
    </source>
</evidence>
<dbReference type="InterPro" id="IPR013783">
    <property type="entry name" value="Ig-like_fold"/>
</dbReference>
<dbReference type="SUPFAM" id="SSF56300">
    <property type="entry name" value="Metallo-dependent phosphatases"/>
    <property type="match status" value="1"/>
</dbReference>
<dbReference type="SUPFAM" id="SSF74650">
    <property type="entry name" value="Galactose mutarotase-like"/>
    <property type="match status" value="1"/>
</dbReference>
<comment type="subunit">
    <text evidence="4">Monomer.</text>
</comment>
<evidence type="ECO:0000256" key="1">
    <source>
        <dbReference type="ARBA" id="ARBA00001412"/>
    </source>
</evidence>
<dbReference type="GO" id="GO:0009341">
    <property type="term" value="C:beta-galactosidase complex"/>
    <property type="evidence" value="ECO:0007669"/>
    <property type="project" value="InterPro"/>
</dbReference>
<dbReference type="InterPro" id="IPR006101">
    <property type="entry name" value="Glyco_hydro_2"/>
</dbReference>
<dbReference type="FunFam" id="3.20.20.80:FF:000121">
    <property type="entry name" value="Beta-galactosidase"/>
    <property type="match status" value="1"/>
</dbReference>
<dbReference type="Gene3D" id="3.60.21.10">
    <property type="match status" value="1"/>
</dbReference>
<dbReference type="Gene3D" id="2.60.40.10">
    <property type="entry name" value="Immunoglobulins"/>
    <property type="match status" value="2"/>
</dbReference>
<dbReference type="InterPro" id="IPR017853">
    <property type="entry name" value="GH"/>
</dbReference>
<dbReference type="GO" id="GO:0004565">
    <property type="term" value="F:beta-galactosidase activity"/>
    <property type="evidence" value="ECO:0007669"/>
    <property type="project" value="UniProtKB-EC"/>
</dbReference>
<accession>A0A3E5B305</accession>
<dbReference type="PANTHER" id="PTHR46323:SF2">
    <property type="entry name" value="BETA-GALACTOSIDASE"/>
    <property type="match status" value="1"/>
</dbReference>
<organism evidence="12 13">
    <name type="scientific">Bacteroides oleiciplenus</name>
    <dbReference type="NCBI Taxonomy" id="626931"/>
    <lineage>
        <taxon>Bacteria</taxon>
        <taxon>Pseudomonadati</taxon>
        <taxon>Bacteroidota</taxon>
        <taxon>Bacteroidia</taxon>
        <taxon>Bacteroidales</taxon>
        <taxon>Bacteroidaceae</taxon>
        <taxon>Bacteroides</taxon>
    </lineage>
</organism>
<dbReference type="InterPro" id="IPR032312">
    <property type="entry name" value="LacZ_4"/>
</dbReference>
<dbReference type="RefSeq" id="WP_117725331.1">
    <property type="nucleotide sequence ID" value="NZ_QSUL01000016.1"/>
</dbReference>
<name>A0A3E5B305_9BACE</name>
<dbReference type="InterPro" id="IPR050347">
    <property type="entry name" value="Bact_Beta-galactosidase"/>
</dbReference>
<keyword evidence="10" id="KW-0732">Signal</keyword>
<dbReference type="InterPro" id="IPR036156">
    <property type="entry name" value="Beta-gal/glucu_dom_sf"/>
</dbReference>
<comment type="cofactor">
    <cofactor evidence="2">
        <name>Ca(2+)</name>
        <dbReference type="ChEBI" id="CHEBI:29108"/>
    </cofactor>
</comment>
<comment type="similarity">
    <text evidence="3">Belongs to the glycosyl hydrolase 2 family.</text>
</comment>
<evidence type="ECO:0000256" key="5">
    <source>
        <dbReference type="ARBA" id="ARBA00012756"/>
    </source>
</evidence>
<evidence type="ECO:0000256" key="6">
    <source>
        <dbReference type="ARBA" id="ARBA00022801"/>
    </source>
</evidence>
<dbReference type="Pfam" id="PF00703">
    <property type="entry name" value="Glyco_hydro_2"/>
    <property type="match status" value="1"/>
</dbReference>
<evidence type="ECO:0000256" key="4">
    <source>
        <dbReference type="ARBA" id="ARBA00011245"/>
    </source>
</evidence>
<dbReference type="InterPro" id="IPR029052">
    <property type="entry name" value="Metallo-depent_PP-like"/>
</dbReference>
<evidence type="ECO:0000256" key="10">
    <source>
        <dbReference type="SAM" id="SignalP"/>
    </source>
</evidence>
<sequence>MFIRLFICLFFLGGSALAQDISPILKFGLFADTQYADCPSENARFYRQALQKLDTCINYFNQQNVQFTINLGDIIDRKNSDLKMIMSSLAHLNNKIYHITGNHDYKEVTDNSVLYRQLSMPSEYYSFKKQNWVFIMLNTNEVSAYANVTGTEKEQELAEMLEQIKQTEGKQAYRWNGGISRKQMKWLDDLLGKCERNHNNVLIFTHHPLYPQGEFTALNNMEILNTISKYPCVKAVFSGHHHAGAFGYYKGIPMITQEGMIETETQNAYSTVEITRDSILVKGRGRVPSRSFKYSHLPYWKDIQTTSVNTQNPRTSFMTYANRAQAMTGRYEESPYYKLLNGIWKFYYVDSYKELPADVVDTTAAVVGWKSIKVPGNWELQGYGTAIYTNQCYEFQSSNPQPPQLPEENPVGVYRKEFTLPTDWEGRDVYLHIAGAKSGCYVYINGHEVGYSEDSKNPAEYLINRYLKSGENTLVLKIFRWSTGSYLECQDFWRMSGIERDVFLYSQPKASIKDFRITSTLDDSYRNGVFRLALDLKNHKDTNANLAIGYELIDCSGRVVATGEKNVSMKSKGMVTATFERQLPDVETWTSEAPNLYKLMMTVKENGKISEVVPFNVGFRRIEIKEIEQKSASGKNYTVLLINGQPLKLKGVNIHEHDPETGHYLTEELMRKDLELMRRANINTVRLCHYPQDRRFYELCDEYGFYVYDEANIESHGMRYDLRKGGTLGNNPEWLKPHMYRTINMFERNKNYPSLTFWSLGNEGGNGYNFYQTYLWMKQADKDIMNRPVNYERAQWEWNSDLYVPQYPSAGWLENIGKNGSDRPVVPSEYAHAMGNSTGSLWDQWKAIYKYPNLQGGYIWDWVDQGILTQDENGRSFWAYGGDFGKNMPSDGNFCCNGIVNPDRTPHPAYSEVKYVHQNIAFEAIDLVRGEFIVKNRFYFTNLKKYMIHYKVKENAKTIRSGKVCLDIAPQDSKLLNVNVSGLKPKAGTEYFVEFSVTTTQQEALIPVGYEIAKEQIRLPIEPLARIYKVDGPALSCSVEDELLKVASSKVYFVFSKKEGLVTSYKMNGTEYFTDNFGFQPNFWRAPNDNDYGSQSPKRLQTWKQASKDFKVADANVKMDGKDAVLAVDYLLPAGNRYIVTYRIHPSGVIKASYTFTPVEQKTNRTGDARIEIDPFTLGSEDIQKRRTELVVPRIGMRFRLPVDMNLITYFGRGPEENYIDRNAGVTVDLFQNTAEQMYFPYVRPQENGHRADTRWLTLKKKNGKGLTIYADHTMGFTALRNSIEDFDGEEAILRDYQWLNRNEEELKHDTIAAKNVRPRQTHINDITPENFVEVCIDMKQMGVGGYDSWGAIPDSQYLIPANQEYQWGVTIVPM</sequence>
<dbReference type="EC" id="3.2.1.23" evidence="5"/>
<dbReference type="Pfam" id="PF16353">
    <property type="entry name" value="LacZ_4"/>
    <property type="match status" value="1"/>
</dbReference>
<dbReference type="Pfam" id="PF02929">
    <property type="entry name" value="Bgal_small_N"/>
    <property type="match status" value="1"/>
</dbReference>
<gene>
    <name evidence="12" type="ORF">DXB65_19690</name>
</gene>
<dbReference type="InterPro" id="IPR006104">
    <property type="entry name" value="Glyco_hydro_2_N"/>
</dbReference>
<comment type="caution">
    <text evidence="12">The sequence shown here is derived from an EMBL/GenBank/DDBJ whole genome shotgun (WGS) entry which is preliminary data.</text>
</comment>
<dbReference type="InterPro" id="IPR014718">
    <property type="entry name" value="GH-type_carb-bd"/>
</dbReference>
<dbReference type="PANTHER" id="PTHR46323">
    <property type="entry name" value="BETA-GALACTOSIDASE"/>
    <property type="match status" value="1"/>
</dbReference>
<evidence type="ECO:0000256" key="8">
    <source>
        <dbReference type="ARBA" id="ARBA00023295"/>
    </source>
</evidence>
<comment type="catalytic activity">
    <reaction evidence="1">
        <text>Hydrolysis of terminal non-reducing beta-D-galactose residues in beta-D-galactosides.</text>
        <dbReference type="EC" id="3.2.1.23"/>
    </reaction>
</comment>
<reference evidence="12 13" key="1">
    <citation type="submission" date="2018-08" db="EMBL/GenBank/DDBJ databases">
        <title>A genome reference for cultivated species of the human gut microbiota.</title>
        <authorList>
            <person name="Zou Y."/>
            <person name="Xue W."/>
            <person name="Luo G."/>
        </authorList>
    </citation>
    <scope>NUCLEOTIDE SEQUENCE [LARGE SCALE GENOMIC DNA]</scope>
    <source>
        <strain evidence="12 13">OM05-15BH</strain>
    </source>
</reference>
<dbReference type="Proteomes" id="UP000260983">
    <property type="component" value="Unassembled WGS sequence"/>
</dbReference>
<keyword evidence="6" id="KW-0378">Hydrolase</keyword>
<dbReference type="SMART" id="SM01038">
    <property type="entry name" value="Bgal_small_N"/>
    <property type="match status" value="1"/>
</dbReference>
<dbReference type="GO" id="GO:0005990">
    <property type="term" value="P:lactose catabolic process"/>
    <property type="evidence" value="ECO:0007669"/>
    <property type="project" value="TreeGrafter"/>
</dbReference>
<feature type="domain" description="Beta galactosidase small chain/" evidence="11">
    <location>
        <begin position="1045"/>
        <end position="1373"/>
    </location>
</feature>
<dbReference type="Gene3D" id="3.20.20.80">
    <property type="entry name" value="Glycosidases"/>
    <property type="match status" value="1"/>
</dbReference>
<dbReference type="SUPFAM" id="SSF49303">
    <property type="entry name" value="beta-Galactosidase/glucuronidase domain"/>
    <property type="match status" value="2"/>
</dbReference>
<dbReference type="EMBL" id="QSUL01000016">
    <property type="protein sequence ID" value="RGN31864.1"/>
    <property type="molecule type" value="Genomic_DNA"/>
</dbReference>
<feature type="signal peptide" evidence="10">
    <location>
        <begin position="1"/>
        <end position="18"/>
    </location>
</feature>
<protein>
    <recommendedName>
        <fullName evidence="5">beta-galactosidase</fullName>
        <ecNumber evidence="5">3.2.1.23</ecNumber>
    </recommendedName>
    <alternativeName>
        <fullName evidence="9">Lactase</fullName>
    </alternativeName>
</protein>
<dbReference type="InterPro" id="IPR006103">
    <property type="entry name" value="Glyco_hydro_2_cat"/>
</dbReference>
<dbReference type="InterPro" id="IPR004843">
    <property type="entry name" value="Calcineurin-like_PHP"/>
</dbReference>
<dbReference type="Gene3D" id="2.60.120.260">
    <property type="entry name" value="Galactose-binding domain-like"/>
    <property type="match status" value="1"/>
</dbReference>
<evidence type="ECO:0000256" key="2">
    <source>
        <dbReference type="ARBA" id="ARBA00001913"/>
    </source>
</evidence>
<feature type="chain" id="PRO_5017601628" description="beta-galactosidase" evidence="10">
    <location>
        <begin position="19"/>
        <end position="1375"/>
    </location>
</feature>